<dbReference type="EMBL" id="LR798403">
    <property type="protein sequence ID" value="CAB5229480.1"/>
    <property type="molecule type" value="Genomic_DNA"/>
</dbReference>
<proteinExistence type="predicted"/>
<protein>
    <submittedName>
        <fullName evidence="1">Uncharacterized protein</fullName>
    </submittedName>
</protein>
<name>A0A6J5SK66_9CAUD</name>
<evidence type="ECO:0000313" key="2">
    <source>
        <dbReference type="EMBL" id="CAB5229480.1"/>
    </source>
</evidence>
<gene>
    <name evidence="1" type="ORF">UFOVP1466_32</name>
    <name evidence="2" type="ORF">UFOVP1554_16</name>
</gene>
<dbReference type="EMBL" id="LR797415">
    <property type="protein sequence ID" value="CAB4214238.1"/>
    <property type="molecule type" value="Genomic_DNA"/>
</dbReference>
<organism evidence="1">
    <name type="scientific">uncultured Caudovirales phage</name>
    <dbReference type="NCBI Taxonomy" id="2100421"/>
    <lineage>
        <taxon>Viruses</taxon>
        <taxon>Duplodnaviria</taxon>
        <taxon>Heunggongvirae</taxon>
        <taxon>Uroviricota</taxon>
        <taxon>Caudoviricetes</taxon>
        <taxon>Peduoviridae</taxon>
        <taxon>Maltschvirus</taxon>
        <taxon>Maltschvirus maltsch</taxon>
    </lineage>
</organism>
<reference evidence="1" key="1">
    <citation type="submission" date="2020-05" db="EMBL/GenBank/DDBJ databases">
        <authorList>
            <person name="Chiriac C."/>
            <person name="Salcher M."/>
            <person name="Ghai R."/>
            <person name="Kavagutti S V."/>
        </authorList>
    </citation>
    <scope>NUCLEOTIDE SEQUENCE</scope>
</reference>
<sequence>MKSKLATVVIKDQEWIVLDTDEAQDKKVFCKLMSLDGTIVWHTWVDINLIVGVI</sequence>
<accession>A0A6J5SK66</accession>
<evidence type="ECO:0000313" key="1">
    <source>
        <dbReference type="EMBL" id="CAB4214238.1"/>
    </source>
</evidence>